<dbReference type="InterPro" id="IPR010697">
    <property type="entry name" value="YspA"/>
</dbReference>
<name>A0A0R2FAT3_9LACO</name>
<comment type="similarity">
    <text evidence="1">Belongs to the UPF0398 family.</text>
</comment>
<proteinExistence type="inferred from homology"/>
<dbReference type="HAMAP" id="MF_01575">
    <property type="entry name" value="UPF0398"/>
    <property type="match status" value="1"/>
</dbReference>
<gene>
    <name evidence="2" type="ORF">FC75_GL000395</name>
</gene>
<dbReference type="AlphaFoldDB" id="A0A0R2FAT3"/>
<dbReference type="EMBL" id="AYZJ01000010">
    <property type="protein sequence ID" value="KRN25481.1"/>
    <property type="molecule type" value="Genomic_DNA"/>
</dbReference>
<dbReference type="Proteomes" id="UP000050865">
    <property type="component" value="Unassembled WGS sequence"/>
</dbReference>
<dbReference type="Pfam" id="PF06908">
    <property type="entry name" value="YpsA"/>
    <property type="match status" value="1"/>
</dbReference>
<evidence type="ECO:0000256" key="1">
    <source>
        <dbReference type="HAMAP-Rule" id="MF_01575"/>
    </source>
</evidence>
<sequence>MLTRLWLTGYRSWELSTHGEDDPKITVIKYSLKNALIPLLDDGLKWVITGGELGIEQWGAQVAMSLKPDYPDLKVAVMLPFADFGHQWNEDNQNRLQTLISQVDFSQPTSSAPYQNPRQLSGYTQFMLHHTDGALLVYDPDFEGKPRFAYQGAQAESNRRAYPLTLITMEDLEEAARDWGENHANEQF</sequence>
<dbReference type="STRING" id="1423730.FC75_GL000395"/>
<organism evidence="2 3">
    <name type="scientific">Lacticaseibacillus camelliae DSM 22697 = JCM 13995</name>
    <dbReference type="NCBI Taxonomy" id="1423730"/>
    <lineage>
        <taxon>Bacteria</taxon>
        <taxon>Bacillati</taxon>
        <taxon>Bacillota</taxon>
        <taxon>Bacilli</taxon>
        <taxon>Lactobacillales</taxon>
        <taxon>Lactobacillaceae</taxon>
        <taxon>Lacticaseibacillus</taxon>
    </lineage>
</organism>
<dbReference type="PIRSF" id="PIRSF021290">
    <property type="entry name" value="DUF1273"/>
    <property type="match status" value="1"/>
</dbReference>
<reference evidence="2 3" key="1">
    <citation type="journal article" date="2015" name="Genome Announc.">
        <title>Expanding the biotechnology potential of lactobacilli through comparative genomics of 213 strains and associated genera.</title>
        <authorList>
            <person name="Sun Z."/>
            <person name="Harris H.M."/>
            <person name="McCann A."/>
            <person name="Guo C."/>
            <person name="Argimon S."/>
            <person name="Zhang W."/>
            <person name="Yang X."/>
            <person name="Jeffery I.B."/>
            <person name="Cooney J.C."/>
            <person name="Kagawa T.F."/>
            <person name="Liu W."/>
            <person name="Song Y."/>
            <person name="Salvetti E."/>
            <person name="Wrobel A."/>
            <person name="Rasinkangas P."/>
            <person name="Parkhill J."/>
            <person name="Rea M.C."/>
            <person name="O'Sullivan O."/>
            <person name="Ritari J."/>
            <person name="Douillard F.P."/>
            <person name="Paul Ross R."/>
            <person name="Yang R."/>
            <person name="Briner A.E."/>
            <person name="Felis G.E."/>
            <person name="de Vos W.M."/>
            <person name="Barrangou R."/>
            <person name="Klaenhammer T.R."/>
            <person name="Caufield P.W."/>
            <person name="Cui Y."/>
            <person name="Zhang H."/>
            <person name="O'Toole P.W."/>
        </authorList>
    </citation>
    <scope>NUCLEOTIDE SEQUENCE [LARGE SCALE GENOMIC DNA]</scope>
    <source>
        <strain evidence="2 3">DSM 22697</strain>
    </source>
</reference>
<dbReference type="PATRIC" id="fig|1423730.4.peg.414"/>
<protein>
    <recommendedName>
        <fullName evidence="1">UPF0398 protein FC75_GL000395</fullName>
    </recommendedName>
</protein>
<dbReference type="SUPFAM" id="SSF102405">
    <property type="entry name" value="MCP/YpsA-like"/>
    <property type="match status" value="1"/>
</dbReference>
<comment type="caution">
    <text evidence="2">The sequence shown here is derived from an EMBL/GenBank/DDBJ whole genome shotgun (WGS) entry which is preliminary data.</text>
</comment>
<evidence type="ECO:0000313" key="2">
    <source>
        <dbReference type="EMBL" id="KRN25481.1"/>
    </source>
</evidence>
<dbReference type="Gene3D" id="3.40.50.450">
    <property type="match status" value="1"/>
</dbReference>
<evidence type="ECO:0000313" key="3">
    <source>
        <dbReference type="Proteomes" id="UP000050865"/>
    </source>
</evidence>
<accession>A0A0R2FAT3</accession>
<keyword evidence="3" id="KW-1185">Reference proteome</keyword>
<dbReference type="PANTHER" id="PTHR38440">
    <property type="entry name" value="UPF0398 PROTEIN YPSA"/>
    <property type="match status" value="1"/>
</dbReference>
<dbReference type="PANTHER" id="PTHR38440:SF1">
    <property type="entry name" value="UPF0398 PROTEIN SPR0331"/>
    <property type="match status" value="1"/>
</dbReference>
<dbReference type="NCBIfam" id="NF010181">
    <property type="entry name" value="PRK13660.1"/>
    <property type="match status" value="1"/>
</dbReference>